<organism evidence="2 3">
    <name type="scientific">Actinocorallia longicatena</name>
    <dbReference type="NCBI Taxonomy" id="111803"/>
    <lineage>
        <taxon>Bacteria</taxon>
        <taxon>Bacillati</taxon>
        <taxon>Actinomycetota</taxon>
        <taxon>Actinomycetes</taxon>
        <taxon>Streptosporangiales</taxon>
        <taxon>Thermomonosporaceae</taxon>
        <taxon>Actinocorallia</taxon>
    </lineage>
</organism>
<accession>A0ABP6QN30</accession>
<keyword evidence="3" id="KW-1185">Reference proteome</keyword>
<evidence type="ECO:0000313" key="2">
    <source>
        <dbReference type="EMBL" id="GAA3242538.1"/>
    </source>
</evidence>
<dbReference type="InterPro" id="IPR023286">
    <property type="entry name" value="ABATE_dom_sf"/>
</dbReference>
<name>A0ABP6QN30_9ACTN</name>
<dbReference type="Proteomes" id="UP001501237">
    <property type="component" value="Unassembled WGS sequence"/>
</dbReference>
<dbReference type="Gene3D" id="1.10.3300.10">
    <property type="entry name" value="Jann2411-like domain"/>
    <property type="match status" value="1"/>
</dbReference>
<proteinExistence type="predicted"/>
<dbReference type="PANTHER" id="PTHR35525:SF3">
    <property type="entry name" value="BLL6575 PROTEIN"/>
    <property type="match status" value="1"/>
</dbReference>
<dbReference type="Pfam" id="PF11706">
    <property type="entry name" value="zf-CGNR"/>
    <property type="match status" value="1"/>
</dbReference>
<feature type="domain" description="Zinc finger CGNR" evidence="1">
    <location>
        <begin position="135"/>
        <end position="173"/>
    </location>
</feature>
<dbReference type="Pfam" id="PF07336">
    <property type="entry name" value="ABATE"/>
    <property type="match status" value="1"/>
</dbReference>
<dbReference type="EMBL" id="BAAAUV010000051">
    <property type="protein sequence ID" value="GAA3242538.1"/>
    <property type="molecule type" value="Genomic_DNA"/>
</dbReference>
<sequence length="177" mass="19052">MEDPLALRFASTIRATRGGLTDALATESSAREWLAANLPDPAPVPLDALVALRQAVRALFAEAVAPHPPSPADPAALPPFPQALALVNASAAPVLRRLVWDDAPRETRDSVHGGPLAVLADAAVDFFAGPLFPQVRVCPAPRCVLYFLKRHSKQEWCSTTCGNRARAARYYAQHKND</sequence>
<reference evidence="3" key="1">
    <citation type="journal article" date="2019" name="Int. J. Syst. Evol. Microbiol.">
        <title>The Global Catalogue of Microorganisms (GCM) 10K type strain sequencing project: providing services to taxonomists for standard genome sequencing and annotation.</title>
        <authorList>
            <consortium name="The Broad Institute Genomics Platform"/>
            <consortium name="The Broad Institute Genome Sequencing Center for Infectious Disease"/>
            <person name="Wu L."/>
            <person name="Ma J."/>
        </authorList>
    </citation>
    <scope>NUCLEOTIDE SEQUENCE [LARGE SCALE GENOMIC DNA]</scope>
    <source>
        <strain evidence="3">JCM 9377</strain>
    </source>
</reference>
<evidence type="ECO:0000259" key="1">
    <source>
        <dbReference type="Pfam" id="PF11706"/>
    </source>
</evidence>
<dbReference type="SUPFAM" id="SSF160904">
    <property type="entry name" value="Jann2411-like"/>
    <property type="match status" value="1"/>
</dbReference>
<dbReference type="InterPro" id="IPR021005">
    <property type="entry name" value="Znf_CGNR"/>
</dbReference>
<dbReference type="RefSeq" id="WP_344839822.1">
    <property type="nucleotide sequence ID" value="NZ_BAAAUV010000051.1"/>
</dbReference>
<dbReference type="InterPro" id="IPR010852">
    <property type="entry name" value="ABATE"/>
</dbReference>
<dbReference type="PANTHER" id="PTHR35525">
    <property type="entry name" value="BLL6575 PROTEIN"/>
    <property type="match status" value="1"/>
</dbReference>
<protein>
    <submittedName>
        <fullName evidence="2">CGNR zinc finger domain-containing protein</fullName>
    </submittedName>
</protein>
<gene>
    <name evidence="2" type="ORF">GCM10010468_80300</name>
</gene>
<comment type="caution">
    <text evidence="2">The sequence shown here is derived from an EMBL/GenBank/DDBJ whole genome shotgun (WGS) entry which is preliminary data.</text>
</comment>
<evidence type="ECO:0000313" key="3">
    <source>
        <dbReference type="Proteomes" id="UP001501237"/>
    </source>
</evidence>